<sequence length="90" mass="9759">MNEKTAADPADVLVRVGGYVFGFGALATLVTFVPLFFDFDRFPTFAYWLCMLMPGGFLVSLVGLLLSARAQRRRVRERAAAAQGGAAQEA</sequence>
<dbReference type="EMBL" id="CP159872">
    <property type="protein sequence ID" value="XCM80947.1"/>
    <property type="molecule type" value="Genomic_DNA"/>
</dbReference>
<keyword evidence="1" id="KW-0812">Transmembrane</keyword>
<dbReference type="RefSeq" id="WP_354641883.1">
    <property type="nucleotide sequence ID" value="NZ_CP159872.1"/>
</dbReference>
<feature type="transmembrane region" description="Helical" evidence="1">
    <location>
        <begin position="45"/>
        <end position="68"/>
    </location>
</feature>
<evidence type="ECO:0008006" key="3">
    <source>
        <dbReference type="Google" id="ProtNLM"/>
    </source>
</evidence>
<protein>
    <recommendedName>
        <fullName evidence="3">Integral membrane protein</fullName>
    </recommendedName>
</protein>
<proteinExistence type="predicted"/>
<evidence type="ECO:0000256" key="1">
    <source>
        <dbReference type="SAM" id="Phobius"/>
    </source>
</evidence>
<gene>
    <name evidence="2" type="ORF">ABWK59_19520</name>
</gene>
<keyword evidence="1" id="KW-0472">Membrane</keyword>
<organism evidence="2">
    <name type="scientific">Kitasatospora camelliae</name>
    <dbReference type="NCBI Taxonomy" id="3156397"/>
    <lineage>
        <taxon>Bacteria</taxon>
        <taxon>Bacillati</taxon>
        <taxon>Actinomycetota</taxon>
        <taxon>Actinomycetes</taxon>
        <taxon>Kitasatosporales</taxon>
        <taxon>Streptomycetaceae</taxon>
        <taxon>Kitasatospora</taxon>
    </lineage>
</organism>
<dbReference type="AlphaFoldDB" id="A0AAU8JYJ4"/>
<reference evidence="2" key="1">
    <citation type="submission" date="2024-06" db="EMBL/GenBank/DDBJ databases">
        <title>The genome sequences of Kitasatospora sp. strain HUAS MG31.</title>
        <authorList>
            <person name="Mo P."/>
        </authorList>
    </citation>
    <scope>NUCLEOTIDE SEQUENCE</scope>
    <source>
        <strain evidence="2">HUAS MG31</strain>
    </source>
</reference>
<accession>A0AAU8JYJ4</accession>
<name>A0AAU8JYJ4_9ACTN</name>
<dbReference type="KEGG" id="kcm:ABWK59_19520"/>
<feature type="transmembrane region" description="Helical" evidence="1">
    <location>
        <begin position="12"/>
        <end position="33"/>
    </location>
</feature>
<keyword evidence="1" id="KW-1133">Transmembrane helix</keyword>
<evidence type="ECO:0000313" key="2">
    <source>
        <dbReference type="EMBL" id="XCM80947.1"/>
    </source>
</evidence>